<dbReference type="OrthoDB" id="5998207at2759"/>
<dbReference type="AlphaFoldDB" id="A0A6S7HB98"/>
<name>A0A6S7HB98_PARCT</name>
<evidence type="ECO:0000256" key="1">
    <source>
        <dbReference type="SAM" id="MobiDB-lite"/>
    </source>
</evidence>
<feature type="region of interest" description="Disordered" evidence="1">
    <location>
        <begin position="117"/>
        <end position="140"/>
    </location>
</feature>
<dbReference type="EMBL" id="CACRXK020004538">
    <property type="protein sequence ID" value="CAB4003095.1"/>
    <property type="molecule type" value="Genomic_DNA"/>
</dbReference>
<protein>
    <submittedName>
        <fullName evidence="3">Uncharacterized protein</fullName>
    </submittedName>
</protein>
<feature type="compositionally biased region" description="Low complexity" evidence="1">
    <location>
        <begin position="120"/>
        <end position="140"/>
    </location>
</feature>
<evidence type="ECO:0000313" key="3">
    <source>
        <dbReference type="EMBL" id="CAB4003095.1"/>
    </source>
</evidence>
<sequence>MRILSLIIVLFLVADVYGRKKKWLKHPSIVVLKKNTGEVKEIPTEDFAEKKHHHHQRHHDGGKIKTHEHHLNFGNTDSLPYSSPFSRPYKWNMYTDGPFGWGPARRRRDINSYNAFKRSPYPTQNYQQQRPYQPAQPAAYYQPAQHASYVQPARQPYNYQAAASRNTLASYSRQPLAQPLQRKAPKVQQPQERTWVDKMGVKWTTRKVNDYKWGEREPGITMDEYAGGPFGFDDVKRSAIQRAQLNQRHSSIPGANRRRSWIDKFGVRWTNKKVNDYKWGEREPGVTMDEYNGGPFGWNEVKRSKIYFPNRPRK</sequence>
<keyword evidence="2" id="KW-0732">Signal</keyword>
<gene>
    <name evidence="3" type="ORF">PACLA_8A017077</name>
</gene>
<dbReference type="Proteomes" id="UP001152795">
    <property type="component" value="Unassembled WGS sequence"/>
</dbReference>
<reference evidence="3" key="1">
    <citation type="submission" date="2020-04" db="EMBL/GenBank/DDBJ databases">
        <authorList>
            <person name="Alioto T."/>
            <person name="Alioto T."/>
            <person name="Gomez Garrido J."/>
        </authorList>
    </citation>
    <scope>NUCLEOTIDE SEQUENCE</scope>
    <source>
        <strain evidence="3">A484AB</strain>
    </source>
</reference>
<organism evidence="3 4">
    <name type="scientific">Paramuricea clavata</name>
    <name type="common">Red gorgonian</name>
    <name type="synonym">Violescent sea-whip</name>
    <dbReference type="NCBI Taxonomy" id="317549"/>
    <lineage>
        <taxon>Eukaryota</taxon>
        <taxon>Metazoa</taxon>
        <taxon>Cnidaria</taxon>
        <taxon>Anthozoa</taxon>
        <taxon>Octocorallia</taxon>
        <taxon>Malacalcyonacea</taxon>
        <taxon>Plexauridae</taxon>
        <taxon>Paramuricea</taxon>
    </lineage>
</organism>
<evidence type="ECO:0000313" key="4">
    <source>
        <dbReference type="Proteomes" id="UP001152795"/>
    </source>
</evidence>
<keyword evidence="4" id="KW-1185">Reference proteome</keyword>
<proteinExistence type="predicted"/>
<comment type="caution">
    <text evidence="3">The sequence shown here is derived from an EMBL/GenBank/DDBJ whole genome shotgun (WGS) entry which is preliminary data.</text>
</comment>
<accession>A0A6S7HB98</accession>
<evidence type="ECO:0000256" key="2">
    <source>
        <dbReference type="SAM" id="SignalP"/>
    </source>
</evidence>
<feature type="signal peptide" evidence="2">
    <location>
        <begin position="1"/>
        <end position="18"/>
    </location>
</feature>
<feature type="chain" id="PRO_5044017262" evidence="2">
    <location>
        <begin position="19"/>
        <end position="314"/>
    </location>
</feature>